<keyword evidence="3" id="KW-0342">GTP-binding</keyword>
<evidence type="ECO:0000259" key="6">
    <source>
        <dbReference type="PROSITE" id="PS51715"/>
    </source>
</evidence>
<proteinExistence type="inferred from homology"/>
<reference evidence="7" key="1">
    <citation type="submission" date="2021-06" db="EMBL/GenBank/DDBJ databases">
        <authorList>
            <person name="Kallberg Y."/>
            <person name="Tangrot J."/>
            <person name="Rosling A."/>
        </authorList>
    </citation>
    <scope>NUCLEOTIDE SEQUENCE</scope>
    <source>
        <strain evidence="7">BR232B</strain>
    </source>
</reference>
<evidence type="ECO:0000256" key="1">
    <source>
        <dbReference type="ARBA" id="ARBA00022741"/>
    </source>
</evidence>
<name>A0A9N9GD97_9GLOM</name>
<dbReference type="Gene3D" id="3.40.50.300">
    <property type="entry name" value="P-loop containing nucleotide triphosphate hydrolases"/>
    <property type="match status" value="1"/>
</dbReference>
<sequence length="655" mass="74987">MNNELLLDQDIGKQIQTIKTSVLTVEQHSLAEDVTPFGKSAAEFCVSKAPRLLVTKSSSLSGIPFNSNEIPYREGAPIQLLRYVKNWEGNNSQPGSIQIMEDALTIIKEIEEPVAVIAVVGSFRRGKSFLANLLLGRIDGFELGATVHGCTRGIYMWDTPFLLNGQRVIILDCEGINDPEQDQTWATMLFVLCLAISSVLVYNVNGVVEKKDVEKLFLMTDLTKRIHPPDDCNFYPHLAVLLRDFHFKQPDSFKQYFLSQLDKVNRQASNSVQQFFRDFDVYPIAHPGVLSDDLRLLDTLHPSRFSQEFRRTSTEAVTSILSKLAPRYIGPAYMNGIMFAQFLESSVKQLNDPTNNCMIAVPSEYEAVIRFIADKSIHRARRLYEVMMKRKLPPLPISWEKFADIHAEAFEEALGSLMAMLVGSARKINEFEIEFCKGVKKIESNYRKKNEKALCEFHENLAKRFWNSFVNVGLQEGNFFRTQADFDQAIEIFEYEYVMAMIKSPEATLVIKSYRNHYYPSAINRLSSNWSSRTAFTFNSSKPEAELEILDKIVEERRFYDELKSTEREVEIKNQKFEEKVQKMGEILKEQKLSEQELKRLIAEYEQVLASVKAENATKLSKMKDLWNSKKKYVKYALTGLRVVGAIAAFVAFVL</sequence>
<protein>
    <submittedName>
        <fullName evidence="7">9358_t:CDS:1</fullName>
    </submittedName>
</protein>
<feature type="domain" description="GB1/RHD3-type G" evidence="6">
    <location>
        <begin position="111"/>
        <end position="204"/>
    </location>
</feature>
<dbReference type="InterPro" id="IPR030386">
    <property type="entry name" value="G_GB1_RHD3_dom"/>
</dbReference>
<keyword evidence="1" id="KW-0547">Nucleotide-binding</keyword>
<evidence type="ECO:0000256" key="3">
    <source>
        <dbReference type="ARBA" id="ARBA00023134"/>
    </source>
</evidence>
<accession>A0A9N9GD97</accession>
<dbReference type="OrthoDB" id="2135133at2759"/>
<evidence type="ECO:0000313" key="7">
    <source>
        <dbReference type="EMBL" id="CAG8598270.1"/>
    </source>
</evidence>
<organism evidence="7 8">
    <name type="scientific">Paraglomus brasilianum</name>
    <dbReference type="NCBI Taxonomy" id="144538"/>
    <lineage>
        <taxon>Eukaryota</taxon>
        <taxon>Fungi</taxon>
        <taxon>Fungi incertae sedis</taxon>
        <taxon>Mucoromycota</taxon>
        <taxon>Glomeromycotina</taxon>
        <taxon>Glomeromycetes</taxon>
        <taxon>Paraglomerales</taxon>
        <taxon>Paraglomeraceae</taxon>
        <taxon>Paraglomus</taxon>
    </lineage>
</organism>
<dbReference type="SUPFAM" id="SSF48340">
    <property type="entry name" value="Interferon-induced guanylate-binding protein 1 (GBP1), C-terminal domain"/>
    <property type="match status" value="1"/>
</dbReference>
<comment type="similarity">
    <text evidence="4">Belongs to the TRAFAC class dynamin-like GTPase superfamily. GB1/RHD3 GTPase family.</text>
</comment>
<gene>
    <name evidence="7" type="ORF">PBRASI_LOCUS7498</name>
</gene>
<dbReference type="PANTHER" id="PTHR10751">
    <property type="entry name" value="GUANYLATE BINDING PROTEIN"/>
    <property type="match status" value="1"/>
</dbReference>
<evidence type="ECO:0000256" key="5">
    <source>
        <dbReference type="SAM" id="Coils"/>
    </source>
</evidence>
<keyword evidence="2" id="KW-0378">Hydrolase</keyword>
<evidence type="ECO:0000313" key="8">
    <source>
        <dbReference type="Proteomes" id="UP000789739"/>
    </source>
</evidence>
<dbReference type="InterPro" id="IPR027417">
    <property type="entry name" value="P-loop_NTPase"/>
</dbReference>
<dbReference type="Proteomes" id="UP000789739">
    <property type="component" value="Unassembled WGS sequence"/>
</dbReference>
<keyword evidence="8" id="KW-1185">Reference proteome</keyword>
<dbReference type="GO" id="GO:0003924">
    <property type="term" value="F:GTPase activity"/>
    <property type="evidence" value="ECO:0007669"/>
    <property type="project" value="InterPro"/>
</dbReference>
<dbReference type="AlphaFoldDB" id="A0A9N9GD97"/>
<dbReference type="Pfam" id="PF02263">
    <property type="entry name" value="GBP"/>
    <property type="match status" value="1"/>
</dbReference>
<dbReference type="GO" id="GO:0005525">
    <property type="term" value="F:GTP binding"/>
    <property type="evidence" value="ECO:0007669"/>
    <property type="project" value="UniProtKB-KW"/>
</dbReference>
<keyword evidence="5" id="KW-0175">Coiled coil</keyword>
<dbReference type="InterPro" id="IPR015894">
    <property type="entry name" value="Guanylate-bd_N"/>
</dbReference>
<evidence type="ECO:0000256" key="2">
    <source>
        <dbReference type="ARBA" id="ARBA00022801"/>
    </source>
</evidence>
<dbReference type="SUPFAM" id="SSF52540">
    <property type="entry name" value="P-loop containing nucleoside triphosphate hydrolases"/>
    <property type="match status" value="1"/>
</dbReference>
<feature type="coiled-coil region" evidence="5">
    <location>
        <begin position="560"/>
        <end position="615"/>
    </location>
</feature>
<evidence type="ECO:0000256" key="4">
    <source>
        <dbReference type="PROSITE-ProRule" id="PRU01052"/>
    </source>
</evidence>
<dbReference type="InterPro" id="IPR036543">
    <property type="entry name" value="Guanylate-bd_C_sf"/>
</dbReference>
<dbReference type="PROSITE" id="PS51715">
    <property type="entry name" value="G_GB1_RHD3"/>
    <property type="match status" value="1"/>
</dbReference>
<comment type="caution">
    <text evidence="7">The sequence shown here is derived from an EMBL/GenBank/DDBJ whole genome shotgun (WGS) entry which is preliminary data.</text>
</comment>
<dbReference type="EMBL" id="CAJVPI010001163">
    <property type="protein sequence ID" value="CAG8598270.1"/>
    <property type="molecule type" value="Genomic_DNA"/>
</dbReference>